<evidence type="ECO:0000256" key="2">
    <source>
        <dbReference type="ARBA" id="ARBA00007069"/>
    </source>
</evidence>
<comment type="similarity">
    <text evidence="2">Belongs to the binding-protein-dependent transport system permease family. CysTW subfamily.</text>
</comment>
<evidence type="ECO:0000256" key="7">
    <source>
        <dbReference type="ARBA" id="ARBA00023136"/>
    </source>
</evidence>
<organism evidence="11 12">
    <name type="scientific">Cellulomonas oligotrophica</name>
    <dbReference type="NCBI Taxonomy" id="931536"/>
    <lineage>
        <taxon>Bacteria</taxon>
        <taxon>Bacillati</taxon>
        <taxon>Actinomycetota</taxon>
        <taxon>Actinomycetes</taxon>
        <taxon>Micrococcales</taxon>
        <taxon>Cellulomonadaceae</taxon>
        <taxon>Cellulomonas</taxon>
    </lineage>
</organism>
<evidence type="ECO:0000256" key="4">
    <source>
        <dbReference type="ARBA" id="ARBA00022475"/>
    </source>
</evidence>
<evidence type="ECO:0000313" key="12">
    <source>
        <dbReference type="Proteomes" id="UP000577956"/>
    </source>
</evidence>
<evidence type="ECO:0000256" key="8">
    <source>
        <dbReference type="RuleBase" id="RU363032"/>
    </source>
</evidence>
<dbReference type="Pfam" id="PF00528">
    <property type="entry name" value="BPD_transp_1"/>
    <property type="match status" value="1"/>
</dbReference>
<dbReference type="RefSeq" id="WP_140457812.1">
    <property type="nucleotide sequence ID" value="NZ_BAABFI010000002.1"/>
</dbReference>
<evidence type="ECO:0000256" key="6">
    <source>
        <dbReference type="ARBA" id="ARBA00022989"/>
    </source>
</evidence>
<comment type="caution">
    <text evidence="11">The sequence shown here is derived from an EMBL/GenBank/DDBJ whole genome shotgun (WGS) entry which is preliminary data.</text>
</comment>
<comment type="subcellular location">
    <subcellularLocation>
        <location evidence="1 8">Cell membrane</location>
        <topology evidence="1 8">Multi-pass membrane protein</topology>
    </subcellularLocation>
</comment>
<proteinExistence type="inferred from homology"/>
<dbReference type="SUPFAM" id="SSF161098">
    <property type="entry name" value="MetI-like"/>
    <property type="match status" value="1"/>
</dbReference>
<keyword evidence="13" id="KW-1185">Reference proteome</keyword>
<keyword evidence="3 8" id="KW-0813">Transport</keyword>
<evidence type="ECO:0000256" key="1">
    <source>
        <dbReference type="ARBA" id="ARBA00004651"/>
    </source>
</evidence>
<evidence type="ECO:0000313" key="13">
    <source>
        <dbReference type="Proteomes" id="UP000618382"/>
    </source>
</evidence>
<reference evidence="10 13" key="2">
    <citation type="submission" date="2021-01" db="EMBL/GenBank/DDBJ databases">
        <title>Whole genome shotgun sequence of Cellulomonas oligotrophica NBRC 109435.</title>
        <authorList>
            <person name="Komaki H."/>
            <person name="Tamura T."/>
        </authorList>
    </citation>
    <scope>NUCLEOTIDE SEQUENCE [LARGE SCALE GENOMIC DNA]</scope>
    <source>
        <strain evidence="10 13">NBRC 109435</strain>
    </source>
</reference>
<accession>A0A7Y9JWY4</accession>
<evidence type="ECO:0000256" key="3">
    <source>
        <dbReference type="ARBA" id="ARBA00022448"/>
    </source>
</evidence>
<evidence type="ECO:0000259" key="9">
    <source>
        <dbReference type="PROSITE" id="PS50928"/>
    </source>
</evidence>
<keyword evidence="7 8" id="KW-0472">Membrane</keyword>
<dbReference type="Gene3D" id="1.10.3720.10">
    <property type="entry name" value="MetI-like"/>
    <property type="match status" value="1"/>
</dbReference>
<name>A0A7Y9JWY4_9CELL</name>
<protein>
    <submittedName>
        <fullName evidence="11">D-methionine transport system permease protein</fullName>
    </submittedName>
    <submittedName>
        <fullName evidence="10">Methionine ABC transporter permease</fullName>
    </submittedName>
</protein>
<dbReference type="EMBL" id="JACCBK010000001">
    <property type="protein sequence ID" value="NYD86133.1"/>
    <property type="molecule type" value="Genomic_DNA"/>
</dbReference>
<dbReference type="CDD" id="cd06261">
    <property type="entry name" value="TM_PBP2"/>
    <property type="match status" value="1"/>
</dbReference>
<feature type="transmembrane region" description="Helical" evidence="8">
    <location>
        <begin position="96"/>
        <end position="114"/>
    </location>
</feature>
<feature type="transmembrane region" description="Helical" evidence="8">
    <location>
        <begin position="196"/>
        <end position="220"/>
    </location>
</feature>
<dbReference type="PROSITE" id="PS50928">
    <property type="entry name" value="ABC_TM1"/>
    <property type="match status" value="1"/>
</dbReference>
<dbReference type="InterPro" id="IPR051322">
    <property type="entry name" value="AA_ABC_Transporter_Permease"/>
</dbReference>
<dbReference type="Proteomes" id="UP000618382">
    <property type="component" value="Unassembled WGS sequence"/>
</dbReference>
<feature type="transmembrane region" description="Helical" evidence="8">
    <location>
        <begin position="62"/>
        <end position="84"/>
    </location>
</feature>
<dbReference type="Proteomes" id="UP000577956">
    <property type="component" value="Unassembled WGS sequence"/>
</dbReference>
<feature type="transmembrane region" description="Helical" evidence="8">
    <location>
        <begin position="28"/>
        <end position="50"/>
    </location>
</feature>
<feature type="domain" description="ABC transmembrane type-1" evidence="9">
    <location>
        <begin position="22"/>
        <end position="215"/>
    </location>
</feature>
<evidence type="ECO:0000256" key="5">
    <source>
        <dbReference type="ARBA" id="ARBA00022692"/>
    </source>
</evidence>
<dbReference type="PANTHER" id="PTHR30450">
    <property type="entry name" value="ABC TRANSPORTER PERMEASE"/>
    <property type="match status" value="1"/>
</dbReference>
<dbReference type="FunFam" id="1.10.3720.10:FF:000002">
    <property type="entry name" value="D-methionine ABC transporter permease MetI"/>
    <property type="match status" value="1"/>
</dbReference>
<dbReference type="AlphaFoldDB" id="A0A7Y9JWY4"/>
<dbReference type="GO" id="GO:0048473">
    <property type="term" value="P:D-methionine transmembrane transport"/>
    <property type="evidence" value="ECO:0007669"/>
    <property type="project" value="TreeGrafter"/>
</dbReference>
<gene>
    <name evidence="11" type="ORF">BKA21_001682</name>
    <name evidence="10" type="ORF">Col01nite_00180</name>
</gene>
<sequence>MGDLWIELTTNRVILEKLPEATLETLQMVGLSALITVLLGLPLGLLLRSLATDGLTPSRPVAAVLGAVVNVLRSLPFIILALALIPLTRALVGTSLGWEAAVVPLSVGTIPFFARLVETAVRDVAPGKVEAARVMGSTRFTIQVQVLVREALPALVSATTVTVITLIGFSAMVGAIGAGGLGFLAITYGYQRFDPVVLYTSIVVIVVLVTVVQVVGDAVARRLDHR</sequence>
<keyword evidence="5 8" id="KW-0812">Transmembrane</keyword>
<dbReference type="EMBL" id="BONN01000001">
    <property type="protein sequence ID" value="GIG30859.1"/>
    <property type="molecule type" value="Genomic_DNA"/>
</dbReference>
<dbReference type="InterPro" id="IPR000515">
    <property type="entry name" value="MetI-like"/>
</dbReference>
<dbReference type="GO" id="GO:0005886">
    <property type="term" value="C:plasma membrane"/>
    <property type="evidence" value="ECO:0007669"/>
    <property type="project" value="UniProtKB-SubCell"/>
</dbReference>
<dbReference type="PANTHER" id="PTHR30450:SF1">
    <property type="entry name" value="D-METHIONINE TRANSPORT SYSTEM PERMEASE PROTEIN METI-RELATED"/>
    <property type="match status" value="1"/>
</dbReference>
<dbReference type="InterPro" id="IPR035906">
    <property type="entry name" value="MetI-like_sf"/>
</dbReference>
<feature type="transmembrane region" description="Helical" evidence="8">
    <location>
        <begin position="163"/>
        <end position="190"/>
    </location>
</feature>
<keyword evidence="6 8" id="KW-1133">Transmembrane helix</keyword>
<reference evidence="11 12" key="1">
    <citation type="submission" date="2020-07" db="EMBL/GenBank/DDBJ databases">
        <title>Sequencing the genomes of 1000 actinobacteria strains.</title>
        <authorList>
            <person name="Klenk H.-P."/>
        </authorList>
    </citation>
    <scope>NUCLEOTIDE SEQUENCE [LARGE SCALE GENOMIC DNA]</scope>
    <source>
        <strain evidence="11 12">DSM 24482</strain>
    </source>
</reference>
<evidence type="ECO:0000313" key="11">
    <source>
        <dbReference type="EMBL" id="NYD86133.1"/>
    </source>
</evidence>
<evidence type="ECO:0000313" key="10">
    <source>
        <dbReference type="EMBL" id="GIG30859.1"/>
    </source>
</evidence>
<keyword evidence="4" id="KW-1003">Cell membrane</keyword>